<organism evidence="2 4">
    <name type="scientific">Halogeometricum borinquense (strain ATCC 700274 / DSM 11551 / JCM 10706 / KCTC 4070 / PR3)</name>
    <dbReference type="NCBI Taxonomy" id="469382"/>
    <lineage>
        <taxon>Archaea</taxon>
        <taxon>Methanobacteriati</taxon>
        <taxon>Methanobacteriota</taxon>
        <taxon>Stenosarchaea group</taxon>
        <taxon>Halobacteria</taxon>
        <taxon>Halobacteriales</taxon>
        <taxon>Haloferacaceae</taxon>
        <taxon>Halogeometricum</taxon>
    </lineage>
</organism>
<evidence type="ECO:0000313" key="4">
    <source>
        <dbReference type="Proteomes" id="UP000006663"/>
    </source>
</evidence>
<dbReference type="KEGG" id="hbo:Hbor_17150"/>
<reference evidence="3 5" key="2">
    <citation type="journal article" date="2014" name="PLoS Genet.">
        <title>Phylogenetically driven sequencing of extremely halophilic archaea reveals strategies for static and dynamic osmo-response.</title>
        <authorList>
            <person name="Becker E.A."/>
            <person name="Seitzer P.M."/>
            <person name="Tritt A."/>
            <person name="Larsen D."/>
            <person name="Krusor M."/>
            <person name="Yao A.I."/>
            <person name="Wu D."/>
            <person name="Madern D."/>
            <person name="Eisen J.A."/>
            <person name="Darling A.E."/>
            <person name="Facciotti M.T."/>
        </authorList>
    </citation>
    <scope>NUCLEOTIDE SEQUENCE [LARGE SCALE GENOMIC DNA]</scope>
    <source>
        <strain evidence="3 5">DSM 11551</strain>
    </source>
</reference>
<dbReference type="AlphaFoldDB" id="E4NM78"/>
<dbReference type="STRING" id="469382.Hbor_17150"/>
<protein>
    <submittedName>
        <fullName evidence="2 3">Arylsulfatase</fullName>
    </submittedName>
</protein>
<reference evidence="2 4" key="1">
    <citation type="journal article" date="2009" name="Stand. Genomic Sci.">
        <title>Complete genome sequence of Halogeometricum borinquense type strain (PR3).</title>
        <authorList>
            <person name="Malfatti S."/>
            <person name="Tindall B.J."/>
            <person name="Schneider S."/>
            <person name="Fahnrich R."/>
            <person name="Lapidus A."/>
            <person name="Labuttii K."/>
            <person name="Copeland A."/>
            <person name="Glavina Del Rio T."/>
            <person name="Nolan M."/>
            <person name="Chen F."/>
            <person name="Lucas S."/>
            <person name="Tice H."/>
            <person name="Cheng J.F."/>
            <person name="Bruce D."/>
            <person name="Goodwin L."/>
            <person name="Pitluck S."/>
            <person name="Anderson I."/>
            <person name="Pati A."/>
            <person name="Ivanova N."/>
            <person name="Mavromatis K."/>
            <person name="Chen A."/>
            <person name="Palaniappan K."/>
            <person name="D'haeseleer P."/>
            <person name="Goker M."/>
            <person name="Bristow J."/>
            <person name="Eisen J.A."/>
            <person name="Markowitz V."/>
            <person name="Hugenholtz P."/>
            <person name="Kyrpides N.C."/>
            <person name="Klenk H.P."/>
            <person name="Chain P."/>
        </authorList>
    </citation>
    <scope>NUCLEOTIDE SEQUENCE [LARGE SCALE GENOMIC DNA]</scope>
    <source>
        <strain evidence="4">ATCC 700274 / DSM 11551 / JCM 10706 / KCTC 4070 / PR3</strain>
        <strain evidence="2">PR 3</strain>
    </source>
</reference>
<accession>E4NM78</accession>
<name>E4NM78_HALBP</name>
<dbReference type="EMBL" id="CP001690">
    <property type="protein sequence ID" value="ADQ67283.1"/>
    <property type="molecule type" value="Genomic_DNA"/>
</dbReference>
<dbReference type="InterPro" id="IPR052701">
    <property type="entry name" value="GAG_Ulvan_Degrading_Sulfatases"/>
</dbReference>
<dbReference type="RefSeq" id="WP_006054827.1">
    <property type="nucleotide sequence ID" value="NC_014729.1"/>
</dbReference>
<evidence type="ECO:0000313" key="2">
    <source>
        <dbReference type="EMBL" id="ADQ67283.1"/>
    </source>
</evidence>
<dbReference type="CDD" id="cd16148">
    <property type="entry name" value="sulfatase_like"/>
    <property type="match status" value="1"/>
</dbReference>
<dbReference type="Proteomes" id="UP000006663">
    <property type="component" value="Chromosome"/>
</dbReference>
<dbReference type="OrthoDB" id="3164at2157"/>
<gene>
    <name evidence="2" type="ordered locus">Hbor_17150</name>
    <name evidence="3" type="ORF">C499_07550</name>
</gene>
<dbReference type="Pfam" id="PF00884">
    <property type="entry name" value="Sulfatase"/>
    <property type="match status" value="1"/>
</dbReference>
<dbReference type="GeneID" id="9993534"/>
<dbReference type="Gene3D" id="3.40.720.10">
    <property type="entry name" value="Alkaline Phosphatase, subunit A"/>
    <property type="match status" value="1"/>
</dbReference>
<evidence type="ECO:0000313" key="5">
    <source>
        <dbReference type="Proteomes" id="UP000011585"/>
    </source>
</evidence>
<dbReference type="InterPro" id="IPR000917">
    <property type="entry name" value="Sulfatase_N"/>
</dbReference>
<dbReference type="PANTHER" id="PTHR43751">
    <property type="entry name" value="SULFATASE"/>
    <property type="match status" value="1"/>
</dbReference>
<dbReference type="HOGENOM" id="CLU_006332_14_1_2"/>
<dbReference type="eggNOG" id="arCOG02785">
    <property type="taxonomic scope" value="Archaea"/>
</dbReference>
<sequence>MPDPADRPHVVFLTVDSLRRDDVGCYGQLDIEYDLTPQIDTLADEGARFDAAISNGPSTLYSFLASQTSTYPLEDEEHTRNRPFLAEELSKGGYETAAFVTNPFLTTHYGFDRGFDHFRDFTGSEADDEGTAGLKRDFMDKLNRALRRSPFLYEIAKGVKNFSSAPFPRAGQVNDEVVTYLESTDGDDPLFLWAHYMDPHHPYLPEPEYRDLPFVPSLSKWEIIRLSAKIDLIKRDDYDRTNITDETLSNLRALYRAQIKRTDDAIKRVVRSLKENGLYDDTLLIIASDHGDEFFEHGSLGHSPQLYDELIHVPFVVKTPADHETIESVEGLMAYLDIPPTVLDFAGITPPSSMRGESVRESFETGATDREHVISEYTYWDDRITSLRTPEWKYIVDYLHDREELFDINTDPTEQTNVLSDTPDVAAELREIVRTHLDAEGEHQSTAYDDIDDEMRGQLEDLGYL</sequence>
<dbReference type="PANTHER" id="PTHR43751:SF3">
    <property type="entry name" value="SULFATASE N-TERMINAL DOMAIN-CONTAINING PROTEIN"/>
    <property type="match status" value="1"/>
</dbReference>
<proteinExistence type="predicted"/>
<dbReference type="Proteomes" id="UP000011585">
    <property type="component" value="Unassembled WGS sequence"/>
</dbReference>
<dbReference type="InterPro" id="IPR017850">
    <property type="entry name" value="Alkaline_phosphatase_core_sf"/>
</dbReference>
<evidence type="ECO:0000259" key="1">
    <source>
        <dbReference type="Pfam" id="PF00884"/>
    </source>
</evidence>
<evidence type="ECO:0000313" key="3">
    <source>
        <dbReference type="EMBL" id="ELY28499.1"/>
    </source>
</evidence>
<dbReference type="EMBL" id="AOHT01000024">
    <property type="protein sequence ID" value="ELY28499.1"/>
    <property type="molecule type" value="Genomic_DNA"/>
</dbReference>
<feature type="domain" description="Sulfatase N-terminal" evidence="1">
    <location>
        <begin position="8"/>
        <end position="348"/>
    </location>
</feature>
<dbReference type="SUPFAM" id="SSF53649">
    <property type="entry name" value="Alkaline phosphatase-like"/>
    <property type="match status" value="1"/>
</dbReference>
<keyword evidence="4" id="KW-1185">Reference proteome</keyword>